<dbReference type="AlphaFoldDB" id="A0A1G6YVR5"/>
<name>A0A1G6YVR5_PEPNI</name>
<dbReference type="NCBIfam" id="TIGR00696">
    <property type="entry name" value="wecG_tagA_cpsF"/>
    <property type="match status" value="1"/>
</dbReference>
<dbReference type="RefSeq" id="WP_091792160.1">
    <property type="nucleotide sequence ID" value="NZ_FNAF01000011.1"/>
</dbReference>
<dbReference type="CDD" id="cd06533">
    <property type="entry name" value="Glyco_transf_WecG_TagA"/>
    <property type="match status" value="1"/>
</dbReference>
<dbReference type="PANTHER" id="PTHR34136">
    <property type="match status" value="1"/>
</dbReference>
<dbReference type="InterPro" id="IPR004629">
    <property type="entry name" value="WecG_TagA_CpsF"/>
</dbReference>
<dbReference type="Pfam" id="PF03808">
    <property type="entry name" value="Glyco_tran_WecG"/>
    <property type="match status" value="1"/>
</dbReference>
<accession>A0A1G6YVR5</accession>
<reference evidence="3 4" key="1">
    <citation type="submission" date="2016-10" db="EMBL/GenBank/DDBJ databases">
        <authorList>
            <person name="de Groot N.N."/>
        </authorList>
    </citation>
    <scope>NUCLEOTIDE SEQUENCE [LARGE SCALE GENOMIC DNA]</scope>
    <source>
        <strain evidence="3 4">DSM 20475</strain>
    </source>
</reference>
<dbReference type="Proteomes" id="UP000198995">
    <property type="component" value="Unassembled WGS sequence"/>
</dbReference>
<dbReference type="EMBL" id="FNAF01000011">
    <property type="protein sequence ID" value="SDD94604.1"/>
    <property type="molecule type" value="Genomic_DNA"/>
</dbReference>
<organism evidence="3 4">
    <name type="scientific">Peptococcus niger</name>
    <dbReference type="NCBI Taxonomy" id="2741"/>
    <lineage>
        <taxon>Bacteria</taxon>
        <taxon>Bacillati</taxon>
        <taxon>Bacillota</taxon>
        <taxon>Clostridia</taxon>
        <taxon>Eubacteriales</taxon>
        <taxon>Peptococcaceae</taxon>
        <taxon>Peptococcus</taxon>
    </lineage>
</organism>
<evidence type="ECO:0000256" key="2">
    <source>
        <dbReference type="ARBA" id="ARBA00022679"/>
    </source>
</evidence>
<keyword evidence="4" id="KW-1185">Reference proteome</keyword>
<evidence type="ECO:0000313" key="3">
    <source>
        <dbReference type="EMBL" id="SDD94604.1"/>
    </source>
</evidence>
<protein>
    <submittedName>
        <fullName evidence="3">N-acetylglucosaminyldiphosphoundecaprenol N-acetyl-beta-D-mannosaminyltransferase</fullName>
    </submittedName>
</protein>
<proteinExistence type="predicted"/>
<dbReference type="PANTHER" id="PTHR34136:SF1">
    <property type="entry name" value="UDP-N-ACETYL-D-MANNOSAMINURONIC ACID TRANSFERASE"/>
    <property type="match status" value="1"/>
</dbReference>
<keyword evidence="1" id="KW-0328">Glycosyltransferase</keyword>
<dbReference type="STRING" id="2741.SAMN04489866_1117"/>
<gene>
    <name evidence="3" type="ORF">SAMN04489866_1117</name>
</gene>
<dbReference type="GO" id="GO:0016758">
    <property type="term" value="F:hexosyltransferase activity"/>
    <property type="evidence" value="ECO:0007669"/>
    <property type="project" value="TreeGrafter"/>
</dbReference>
<dbReference type="OrthoDB" id="9771846at2"/>
<keyword evidence="2 3" id="KW-0808">Transferase</keyword>
<sequence length="242" mass="26275">MDITLFGVRIDALTRNQALSRIITACQRGETLQVVTANPEIVLAAKDDLALRNLINGAGLVTADGNGILLAAKWLASPLPDRVTGIDLAEDLCREAAANGLRLYFLGAKPGVARDAAARMQAHYPGLTIAGSWHGYFKGHEDRVLADIKAAQPDILLVGLGAPAQEYFIQAHQKNLGVPVAIGVGGSFDVMSGRIRRAPASVQRLRLEWAWRFAADWRRLPRLLKLVQFMGAVGLEKIRRLV</sequence>
<evidence type="ECO:0000313" key="4">
    <source>
        <dbReference type="Proteomes" id="UP000198995"/>
    </source>
</evidence>
<evidence type="ECO:0000256" key="1">
    <source>
        <dbReference type="ARBA" id="ARBA00022676"/>
    </source>
</evidence>